<comment type="caution">
    <text evidence="7">The sequence shown here is derived from an EMBL/GenBank/DDBJ whole genome shotgun (WGS) entry which is preliminary data.</text>
</comment>
<dbReference type="Pfam" id="PF17994">
    <property type="entry name" value="Glft2_N"/>
    <property type="match status" value="1"/>
</dbReference>
<evidence type="ECO:0000256" key="4">
    <source>
        <dbReference type="ARBA" id="ARBA00022679"/>
    </source>
</evidence>
<evidence type="ECO:0000313" key="7">
    <source>
        <dbReference type="EMBL" id="OAZ42828.1"/>
    </source>
</evidence>
<sequence length="638" mass="72450">MPHVLQNVVLPLERDPDLIPLYVDPETWTEIDEEAVRVSSRAQLANIIDRRTARIVPGRRVSFGTYFNAFPASYWQHWTAVREVTLTVRTSGPATILVYRSNGGGVKQRLETREVVGSVASDFHLTLDQYSDGGWIWFDIVADEEAAQFQGGEWTTADAPVRRGKASLGITTYNKPDYCVQTLSALAASPDVVELIDRIFLVDQGTQLVSEEAGFDEASAALGETLQLIAQPNLGGSGGFARAMLETLDRPESDFVQLLDDDVRLEPESLRRSIIFGRYSTTPTIVGAHMFDLLDRPKLHAWAEVVDDKPFMWRNLFQEKMPHDFSVTNLRQSPILHMRLDADYNGWWMCLIPKEILREIGLALPAFIKWDDAEYCVRARDAGYPTVSLPGVALWHVSWAGKDDSIDWQAYFHARNRIVAALLHSRSAGGGTLLRHSRRVDLKHLLMMQYYPVALRNRALRDVLRGPRHMGENIATAMPDARALAARFPETVIHRETGVPLRSRRGRQVFRRYRRNVFDSPKGLALRWFTLSTVVAHWFHEPRPENVSQPEVEFGKGDANWWRVPRYDSALVSAADGSGKNVYTRDRARFRGLLVDSIRLHARLRRNWARLAAEYRGALPEITSASNWEKIFGRDARD</sequence>
<name>A0ABX2WJY2_9MICO</name>
<gene>
    <name evidence="7" type="ORF">A9Z40_15075</name>
</gene>
<keyword evidence="3" id="KW-0328">Glycosyltransferase</keyword>
<keyword evidence="4 7" id="KW-0808">Transferase</keyword>
<dbReference type="Gene3D" id="3.90.550.60">
    <property type="match status" value="1"/>
</dbReference>
<dbReference type="Pfam" id="PF19320">
    <property type="entry name" value="GlfT2_domain3"/>
    <property type="match status" value="1"/>
</dbReference>
<comment type="pathway">
    <text evidence="1">Cell wall biogenesis; cell wall polysaccharide biosynthesis.</text>
</comment>
<evidence type="ECO:0000259" key="5">
    <source>
        <dbReference type="Pfam" id="PF17994"/>
    </source>
</evidence>
<proteinExistence type="inferred from homology"/>
<evidence type="ECO:0000313" key="8">
    <source>
        <dbReference type="Proteomes" id="UP000093918"/>
    </source>
</evidence>
<evidence type="ECO:0000256" key="1">
    <source>
        <dbReference type="ARBA" id="ARBA00004776"/>
    </source>
</evidence>
<dbReference type="PANTHER" id="PTHR43179">
    <property type="entry name" value="RHAMNOSYLTRANSFERASE WBBL"/>
    <property type="match status" value="1"/>
</dbReference>
<dbReference type="InterPro" id="IPR045699">
    <property type="entry name" value="GlfT2_C"/>
</dbReference>
<keyword evidence="8" id="KW-1185">Reference proteome</keyword>
<organism evidence="7 8">
    <name type="scientific">Microbacterium arborescens</name>
    <dbReference type="NCBI Taxonomy" id="33883"/>
    <lineage>
        <taxon>Bacteria</taxon>
        <taxon>Bacillati</taxon>
        <taxon>Actinomycetota</taxon>
        <taxon>Actinomycetes</taxon>
        <taxon>Micrococcales</taxon>
        <taxon>Microbacteriaceae</taxon>
        <taxon>Microbacterium</taxon>
    </lineage>
</organism>
<evidence type="ECO:0000256" key="3">
    <source>
        <dbReference type="ARBA" id="ARBA00022676"/>
    </source>
</evidence>
<feature type="domain" description="Galactofuranosyltransferase GlfT2 N-terminal" evidence="5">
    <location>
        <begin position="5"/>
        <end position="156"/>
    </location>
</feature>
<dbReference type="GO" id="GO:0016740">
    <property type="term" value="F:transferase activity"/>
    <property type="evidence" value="ECO:0007669"/>
    <property type="project" value="UniProtKB-KW"/>
</dbReference>
<dbReference type="RefSeq" id="WP_023955419.1">
    <property type="nucleotide sequence ID" value="NZ_LZEM01000011.1"/>
</dbReference>
<dbReference type="PANTHER" id="PTHR43179:SF12">
    <property type="entry name" value="GALACTOFURANOSYLTRANSFERASE GLFT2"/>
    <property type="match status" value="1"/>
</dbReference>
<accession>A0ABX2WJY2</accession>
<reference evidence="8" key="1">
    <citation type="submission" date="2016-06" db="EMBL/GenBank/DDBJ databases">
        <title>Genome sequencing of cellulolytic organisms.</title>
        <authorList>
            <person name="Bohra V."/>
            <person name="Dafale N.A."/>
            <person name="Purohit H.J."/>
        </authorList>
    </citation>
    <scope>NUCLEOTIDE SEQUENCE [LARGE SCALE GENOMIC DNA]</scope>
    <source>
        <strain evidence="8">ND21</strain>
    </source>
</reference>
<dbReference type="Proteomes" id="UP000093918">
    <property type="component" value="Unassembled WGS sequence"/>
</dbReference>
<evidence type="ECO:0000256" key="2">
    <source>
        <dbReference type="ARBA" id="ARBA00006739"/>
    </source>
</evidence>
<dbReference type="Pfam" id="PF13641">
    <property type="entry name" value="Glyco_tranf_2_3"/>
    <property type="match status" value="1"/>
</dbReference>
<dbReference type="InterPro" id="IPR029044">
    <property type="entry name" value="Nucleotide-diphossugar_trans"/>
</dbReference>
<dbReference type="SUPFAM" id="SSF53448">
    <property type="entry name" value="Nucleotide-diphospho-sugar transferases"/>
    <property type="match status" value="1"/>
</dbReference>
<dbReference type="InterPro" id="IPR040492">
    <property type="entry name" value="GlfT2_N"/>
</dbReference>
<feature type="domain" description="Galactofuranosyltransferase-2 C-terminal" evidence="6">
    <location>
        <begin position="433"/>
        <end position="633"/>
    </location>
</feature>
<protein>
    <submittedName>
        <fullName evidence="7">Glycosyl transferase</fullName>
    </submittedName>
</protein>
<dbReference type="EMBL" id="LZEM01000011">
    <property type="protein sequence ID" value="OAZ42828.1"/>
    <property type="molecule type" value="Genomic_DNA"/>
</dbReference>
<evidence type="ECO:0000259" key="6">
    <source>
        <dbReference type="Pfam" id="PF19320"/>
    </source>
</evidence>
<comment type="similarity">
    <text evidence="2">Belongs to the glycosyltransferase 2 family.</text>
</comment>